<accession>A0A0B1Q9L7</accession>
<dbReference type="FunFam" id="3.40.50.720:FF:000084">
    <property type="entry name" value="Short-chain dehydrogenase reductase"/>
    <property type="match status" value="1"/>
</dbReference>
<dbReference type="InterPro" id="IPR036291">
    <property type="entry name" value="NAD(P)-bd_dom_sf"/>
</dbReference>
<organism evidence="2 3">
    <name type="scientific">Aureimonas altamirensis</name>
    <dbReference type="NCBI Taxonomy" id="370622"/>
    <lineage>
        <taxon>Bacteria</taxon>
        <taxon>Pseudomonadati</taxon>
        <taxon>Pseudomonadota</taxon>
        <taxon>Alphaproteobacteria</taxon>
        <taxon>Hyphomicrobiales</taxon>
        <taxon>Aurantimonadaceae</taxon>
        <taxon>Aureimonas</taxon>
    </lineage>
</organism>
<dbReference type="SUPFAM" id="SSF51735">
    <property type="entry name" value="NAD(P)-binding Rossmann-fold domains"/>
    <property type="match status" value="1"/>
</dbReference>
<dbReference type="OrthoDB" id="9793325at2"/>
<dbReference type="Gene3D" id="3.40.50.720">
    <property type="entry name" value="NAD(P)-binding Rossmann-like Domain"/>
    <property type="match status" value="1"/>
</dbReference>
<dbReference type="InterPro" id="IPR002347">
    <property type="entry name" value="SDR_fam"/>
</dbReference>
<proteinExistence type="inferred from homology"/>
<dbReference type="STRING" id="370622.LA66_05500"/>
<dbReference type="PANTHER" id="PTHR42879">
    <property type="entry name" value="3-OXOACYL-(ACYL-CARRIER-PROTEIN) REDUCTASE"/>
    <property type="match status" value="1"/>
</dbReference>
<evidence type="ECO:0000313" key="2">
    <source>
        <dbReference type="EMBL" id="KHJ56066.1"/>
    </source>
</evidence>
<sequence>MDFGLQGKVALVFGAGGGLGGAIAHSLSGEGARVVLADIDGDAARRATSRLSGEGAEAMALEWDIADLSVIASRIAEIEAKFGSVSILVNITGGPPPTPAAGQAPELWSKHFDSMVRSVIAVTDAVLPGMRRQGWGRIITSTSSGIVSPIPNLGISNALRLALVGWSKTMAREVGHDGITTNIILPGRIATARITYLDEQKARREGRSVESVSQESADAIPVGRYGRPEEYADAVAFLASQQASYITGTVMRVDGGLIASI</sequence>
<gene>
    <name evidence="2" type="ORF">LA66_05500</name>
</gene>
<dbReference type="RefSeq" id="WP_039189400.1">
    <property type="nucleotide sequence ID" value="NZ_JRFJ01000001.1"/>
</dbReference>
<comment type="similarity">
    <text evidence="1">Belongs to the short-chain dehydrogenases/reductases (SDR) family.</text>
</comment>
<reference evidence="2 3" key="1">
    <citation type="submission" date="2014-09" db="EMBL/GenBank/DDBJ databases">
        <title>Isolation and characterization of Aurantimonas altamirensis ON-56566 from clinical sample following a dog bite.</title>
        <authorList>
            <person name="Eshaghi A."/>
            <person name="Li A."/>
            <person name="Shahinas D."/>
            <person name="Bahn P."/>
            <person name="Kus J.V."/>
            <person name="Patel S.N."/>
        </authorList>
    </citation>
    <scope>NUCLEOTIDE SEQUENCE [LARGE SCALE GENOMIC DNA]</scope>
    <source>
        <strain evidence="2 3">ON-56566</strain>
    </source>
</reference>
<dbReference type="InterPro" id="IPR050259">
    <property type="entry name" value="SDR"/>
</dbReference>
<dbReference type="PANTHER" id="PTHR42879:SF6">
    <property type="entry name" value="NADPH-DEPENDENT REDUCTASE BACG"/>
    <property type="match status" value="1"/>
</dbReference>
<dbReference type="Proteomes" id="UP000030826">
    <property type="component" value="Unassembled WGS sequence"/>
</dbReference>
<evidence type="ECO:0000313" key="3">
    <source>
        <dbReference type="Proteomes" id="UP000030826"/>
    </source>
</evidence>
<dbReference type="EMBL" id="JRFJ01000001">
    <property type="protein sequence ID" value="KHJ56066.1"/>
    <property type="molecule type" value="Genomic_DNA"/>
</dbReference>
<dbReference type="Pfam" id="PF13561">
    <property type="entry name" value="adh_short_C2"/>
    <property type="match status" value="1"/>
</dbReference>
<dbReference type="AlphaFoldDB" id="A0A0B1Q9L7"/>
<comment type="caution">
    <text evidence="2">The sequence shown here is derived from an EMBL/GenBank/DDBJ whole genome shotgun (WGS) entry which is preliminary data.</text>
</comment>
<evidence type="ECO:0000256" key="1">
    <source>
        <dbReference type="ARBA" id="ARBA00006484"/>
    </source>
</evidence>
<protein>
    <submittedName>
        <fullName evidence="2">3-oxoacyl-ACP reductase</fullName>
    </submittedName>
</protein>
<name>A0A0B1Q9L7_9HYPH</name>
<dbReference type="PRINTS" id="PR00081">
    <property type="entry name" value="GDHRDH"/>
</dbReference>